<feature type="domain" description="Radical SAM core" evidence="17">
    <location>
        <begin position="49"/>
        <end position="285"/>
    </location>
</feature>
<dbReference type="Pfam" id="PF04055">
    <property type="entry name" value="Radical_SAM"/>
    <property type="match status" value="1"/>
</dbReference>
<dbReference type="GO" id="GO:0051989">
    <property type="term" value="F:coproporphyrinogen dehydrogenase activity"/>
    <property type="evidence" value="ECO:0007669"/>
    <property type="project" value="UniProtKB-EC"/>
</dbReference>
<sequence length="463" mass="52838">MAQQQLIFNSDLIRRYDTAGPRYTSYPTAVQFHSDFTAETYRHYAKNSNQLTPPLSLYFHIPFCDTLCFYCACNKIATKDRSKVAPYLSHLSRELELQSELFDAQRMVTQLHWGGGTPTFMSHQEMETLMNVTARHFRLLNDDTGEYSIEIDPREADLNTIRLLRALGFNRLSLGVQDFNPDVQKAVNRLQTEKQTFDVLNAAREQGFKSISIDLIYGLPLQTVDSFSDTVKRILTANPDRISVFNYAHLPHLFKPQRRINENDLPSASQKLLILQNTIELLTAAGYVYIGMDHFAKPDDELAIAQRNGTLYRNFQGYATHADCDLIGLGITSIGKVGHSYSQNYKTLEEYYAAIDAGQLAIFRGIGLTNEDVLRREVITQLICHFELEVRKIEQSFNIDFQTHFAQEWHALASLQADGLVDVTPEKITVLPAGRLLVRHVCMVFDAYLPQHLAEKQRFSKVI</sequence>
<dbReference type="SUPFAM" id="SSF102114">
    <property type="entry name" value="Radical SAM enzymes"/>
    <property type="match status" value="1"/>
</dbReference>
<dbReference type="SFLD" id="SFLDG01065">
    <property type="entry name" value="anaerobic_coproporphyrinogen-I"/>
    <property type="match status" value="1"/>
</dbReference>
<dbReference type="InterPro" id="IPR034505">
    <property type="entry name" value="Coproporphyrinogen-III_oxidase"/>
</dbReference>
<dbReference type="SFLD" id="SFLDS00029">
    <property type="entry name" value="Radical_SAM"/>
    <property type="match status" value="1"/>
</dbReference>
<comment type="pathway">
    <text evidence="2 14">Porphyrin-containing compound metabolism; protoporphyrin-IX biosynthesis; protoporphyrinogen-IX from coproporphyrinogen-III (AdoMet route): step 1/1.</text>
</comment>
<evidence type="ECO:0000256" key="2">
    <source>
        <dbReference type="ARBA" id="ARBA00004785"/>
    </source>
</evidence>
<dbReference type="FunFam" id="1.10.10.920:FF:000002">
    <property type="entry name" value="Coproporphyrinogen-III oxidase"/>
    <property type="match status" value="1"/>
</dbReference>
<protein>
    <recommendedName>
        <fullName evidence="14">Coproporphyrinogen-III oxidase</fullName>
        <ecNumber evidence="14">1.3.98.3</ecNumber>
    </recommendedName>
</protein>
<dbReference type="InterPro" id="IPR006638">
    <property type="entry name" value="Elp3/MiaA/NifB-like_rSAM"/>
</dbReference>
<reference evidence="18 19" key="1">
    <citation type="submission" date="2016-12" db="EMBL/GenBank/DDBJ databases">
        <title>Thioflexothrix psekupsii D3 genome sequencing and assembly.</title>
        <authorList>
            <person name="Fomenkov A."/>
            <person name="Vincze T."/>
            <person name="Grabovich M."/>
            <person name="Anton B.P."/>
            <person name="Dubinina G."/>
            <person name="Orlova M."/>
            <person name="Belousova E."/>
            <person name="Roberts R.J."/>
        </authorList>
    </citation>
    <scope>NUCLEOTIDE SEQUENCE [LARGE SCALE GENOMIC DNA]</scope>
    <source>
        <strain evidence="18">D3</strain>
    </source>
</reference>
<feature type="binding site" evidence="16">
    <location>
        <position position="64"/>
    </location>
    <ligand>
        <name>[4Fe-4S] cluster</name>
        <dbReference type="ChEBI" id="CHEBI:49883"/>
        <note>4Fe-4S-S-AdoMet</note>
    </ligand>
</feature>
<feature type="binding site" evidence="15">
    <location>
        <position position="115"/>
    </location>
    <ligand>
        <name>S-adenosyl-L-methionine</name>
        <dbReference type="ChEBI" id="CHEBI:59789"/>
        <label>1</label>
    </ligand>
</feature>
<feature type="binding site" evidence="15">
    <location>
        <begin position="116"/>
        <end position="117"/>
    </location>
    <ligand>
        <name>S-adenosyl-L-methionine</name>
        <dbReference type="ChEBI" id="CHEBI:59789"/>
        <label>2</label>
    </ligand>
</feature>
<dbReference type="InterPro" id="IPR010723">
    <property type="entry name" value="HemN_C"/>
</dbReference>
<name>A0A251X5W2_9GAMM</name>
<dbReference type="GO" id="GO:0051539">
    <property type="term" value="F:4 iron, 4 sulfur cluster binding"/>
    <property type="evidence" value="ECO:0007669"/>
    <property type="project" value="UniProtKB-KW"/>
</dbReference>
<evidence type="ECO:0000256" key="4">
    <source>
        <dbReference type="ARBA" id="ARBA00011245"/>
    </source>
</evidence>
<dbReference type="Proteomes" id="UP000194798">
    <property type="component" value="Unassembled WGS sequence"/>
</dbReference>
<keyword evidence="6 14" id="KW-0963">Cytoplasm</keyword>
<feature type="binding site" evidence="15">
    <location>
        <position position="334"/>
    </location>
    <ligand>
        <name>S-adenosyl-L-methionine</name>
        <dbReference type="ChEBI" id="CHEBI:59789"/>
        <label>1</label>
    </ligand>
</feature>
<dbReference type="EC" id="1.3.98.3" evidence="14"/>
<evidence type="ECO:0000256" key="9">
    <source>
        <dbReference type="ARBA" id="ARBA00023002"/>
    </source>
</evidence>
<feature type="binding site" evidence="15">
    <location>
        <position position="177"/>
    </location>
    <ligand>
        <name>S-adenosyl-L-methionine</name>
        <dbReference type="ChEBI" id="CHEBI:59789"/>
        <label>2</label>
    </ligand>
</feature>
<proteinExistence type="inferred from homology"/>
<evidence type="ECO:0000256" key="3">
    <source>
        <dbReference type="ARBA" id="ARBA00005493"/>
    </source>
</evidence>
<dbReference type="GO" id="GO:0046872">
    <property type="term" value="F:metal ion binding"/>
    <property type="evidence" value="ECO:0007669"/>
    <property type="project" value="UniProtKB-KW"/>
</dbReference>
<feature type="binding site" evidence="15">
    <location>
        <position position="58"/>
    </location>
    <ligand>
        <name>S-adenosyl-L-methionine</name>
        <dbReference type="ChEBI" id="CHEBI:59789"/>
        <label>1</label>
    </ligand>
</feature>
<comment type="caution">
    <text evidence="18">The sequence shown here is derived from an EMBL/GenBank/DDBJ whole genome shotgun (WGS) entry which is preliminary data.</text>
</comment>
<evidence type="ECO:0000256" key="10">
    <source>
        <dbReference type="ARBA" id="ARBA00023004"/>
    </source>
</evidence>
<evidence type="ECO:0000256" key="8">
    <source>
        <dbReference type="ARBA" id="ARBA00022723"/>
    </source>
</evidence>
<feature type="binding site" evidence="15">
    <location>
        <position position="189"/>
    </location>
    <ligand>
        <name>S-adenosyl-L-methionine</name>
        <dbReference type="ChEBI" id="CHEBI:59789"/>
        <label>2</label>
    </ligand>
</feature>
<dbReference type="PIRSF" id="PIRSF000167">
    <property type="entry name" value="HemN"/>
    <property type="match status" value="1"/>
</dbReference>
<keyword evidence="7 14" id="KW-0949">S-adenosyl-L-methionine</keyword>
<dbReference type="GO" id="GO:0005737">
    <property type="term" value="C:cytoplasm"/>
    <property type="evidence" value="ECO:0007669"/>
    <property type="project" value="UniProtKB-SubCell"/>
</dbReference>
<dbReference type="FunFam" id="3.80.30.20:FF:000012">
    <property type="entry name" value="Coproporphyrinogen-III oxidase"/>
    <property type="match status" value="1"/>
</dbReference>
<evidence type="ECO:0000256" key="5">
    <source>
        <dbReference type="ARBA" id="ARBA00022485"/>
    </source>
</evidence>
<accession>A0A251X5W2</accession>
<evidence type="ECO:0000256" key="7">
    <source>
        <dbReference type="ARBA" id="ARBA00022691"/>
    </source>
</evidence>
<dbReference type="OrthoDB" id="9808022at2"/>
<evidence type="ECO:0000256" key="6">
    <source>
        <dbReference type="ARBA" id="ARBA00022490"/>
    </source>
</evidence>
<keyword evidence="8 14" id="KW-0479">Metal-binding</keyword>
<dbReference type="AlphaFoldDB" id="A0A251X5W2"/>
<evidence type="ECO:0000256" key="14">
    <source>
        <dbReference type="PIRNR" id="PIRNR000167"/>
    </source>
</evidence>
<dbReference type="EMBL" id="MSLT01000023">
    <property type="protein sequence ID" value="OUD12589.1"/>
    <property type="molecule type" value="Genomic_DNA"/>
</dbReference>
<evidence type="ECO:0000256" key="13">
    <source>
        <dbReference type="ARBA" id="ARBA00048321"/>
    </source>
</evidence>
<keyword evidence="12 14" id="KW-0627">Porphyrin biosynthesis</keyword>
<comment type="similarity">
    <text evidence="3 14">Belongs to the anaerobic coproporphyrinogen-III oxidase family.</text>
</comment>
<gene>
    <name evidence="18" type="ORF">TPSD3_16025</name>
</gene>
<feature type="binding site" evidence="15">
    <location>
        <position position="248"/>
    </location>
    <ligand>
        <name>S-adenosyl-L-methionine</name>
        <dbReference type="ChEBI" id="CHEBI:59789"/>
        <label>2</label>
    </ligand>
</feature>
<dbReference type="InterPro" id="IPR058240">
    <property type="entry name" value="rSAM_sf"/>
</dbReference>
<evidence type="ECO:0000313" key="18">
    <source>
        <dbReference type="EMBL" id="OUD12589.1"/>
    </source>
</evidence>
<dbReference type="SMART" id="SM00729">
    <property type="entry name" value="Elp3"/>
    <property type="match status" value="1"/>
</dbReference>
<dbReference type="Gene3D" id="1.10.10.920">
    <property type="match status" value="1"/>
</dbReference>
<dbReference type="PANTHER" id="PTHR13932:SF6">
    <property type="entry name" value="OXYGEN-INDEPENDENT COPROPORPHYRINOGEN III OXIDASE"/>
    <property type="match status" value="1"/>
</dbReference>
<comment type="subunit">
    <text evidence="4">Monomer.</text>
</comment>
<dbReference type="PANTHER" id="PTHR13932">
    <property type="entry name" value="COPROPORPHYRINIGEN III OXIDASE"/>
    <property type="match status" value="1"/>
</dbReference>
<dbReference type="PROSITE" id="PS51918">
    <property type="entry name" value="RADICAL_SAM"/>
    <property type="match status" value="1"/>
</dbReference>
<organism evidence="18 19">
    <name type="scientific">Thioflexithrix psekupsensis</name>
    <dbReference type="NCBI Taxonomy" id="1570016"/>
    <lineage>
        <taxon>Bacteria</taxon>
        <taxon>Pseudomonadati</taxon>
        <taxon>Pseudomonadota</taxon>
        <taxon>Gammaproteobacteria</taxon>
        <taxon>Thiotrichales</taxon>
        <taxon>Thioflexithrix</taxon>
    </lineage>
</organism>
<dbReference type="NCBIfam" id="TIGR00538">
    <property type="entry name" value="hemN"/>
    <property type="match status" value="1"/>
</dbReference>
<evidence type="ECO:0000256" key="1">
    <source>
        <dbReference type="ARBA" id="ARBA00004496"/>
    </source>
</evidence>
<keyword evidence="11 14" id="KW-0411">Iron-sulfur</keyword>
<keyword evidence="9 14" id="KW-0560">Oxidoreductase</keyword>
<dbReference type="GO" id="GO:0004109">
    <property type="term" value="F:coproporphyrinogen oxidase activity"/>
    <property type="evidence" value="ECO:0007669"/>
    <property type="project" value="InterPro"/>
</dbReference>
<evidence type="ECO:0000259" key="17">
    <source>
        <dbReference type="PROSITE" id="PS51918"/>
    </source>
</evidence>
<feature type="binding site" evidence="15">
    <location>
        <position position="214"/>
    </location>
    <ligand>
        <name>S-adenosyl-L-methionine</name>
        <dbReference type="ChEBI" id="CHEBI:59789"/>
        <label>2</label>
    </ligand>
</feature>
<evidence type="ECO:0000256" key="15">
    <source>
        <dbReference type="PIRSR" id="PIRSR000167-1"/>
    </source>
</evidence>
<dbReference type="RefSeq" id="WP_086489548.1">
    <property type="nucleotide sequence ID" value="NZ_MSLT01000023.1"/>
</dbReference>
<comment type="catalytic activity">
    <reaction evidence="13 14">
        <text>coproporphyrinogen III + 2 S-adenosyl-L-methionine = protoporphyrinogen IX + 2 5'-deoxyadenosine + 2 L-methionine + 2 CO2</text>
        <dbReference type="Rhea" id="RHEA:15425"/>
        <dbReference type="ChEBI" id="CHEBI:16526"/>
        <dbReference type="ChEBI" id="CHEBI:17319"/>
        <dbReference type="ChEBI" id="CHEBI:57307"/>
        <dbReference type="ChEBI" id="CHEBI:57309"/>
        <dbReference type="ChEBI" id="CHEBI:57844"/>
        <dbReference type="ChEBI" id="CHEBI:59789"/>
        <dbReference type="EC" id="1.3.98.3"/>
    </reaction>
</comment>
<feature type="binding site" evidence="15">
    <location>
        <begin position="70"/>
        <end position="72"/>
    </location>
    <ligand>
        <name>S-adenosyl-L-methionine</name>
        <dbReference type="ChEBI" id="CHEBI:59789"/>
        <label>2</label>
    </ligand>
</feature>
<evidence type="ECO:0000256" key="11">
    <source>
        <dbReference type="ARBA" id="ARBA00023014"/>
    </source>
</evidence>
<keyword evidence="19" id="KW-1185">Reference proteome</keyword>
<dbReference type="InterPro" id="IPR007197">
    <property type="entry name" value="rSAM"/>
</dbReference>
<evidence type="ECO:0000256" key="12">
    <source>
        <dbReference type="ARBA" id="ARBA00023244"/>
    </source>
</evidence>
<comment type="cofactor">
    <cofactor evidence="14 16">
        <name>[4Fe-4S] cluster</name>
        <dbReference type="ChEBI" id="CHEBI:49883"/>
    </cofactor>
    <text evidence="14 16">Binds 1 [4Fe-4S] cluster. The cluster is coordinated with 3 cysteines and an exchangeable S-adenosyl-L-methionine.</text>
</comment>
<dbReference type="UniPathway" id="UPA00251">
    <property type="reaction ID" value="UER00323"/>
</dbReference>
<evidence type="ECO:0000256" key="16">
    <source>
        <dbReference type="PIRSR" id="PIRSR000167-2"/>
    </source>
</evidence>
<dbReference type="Pfam" id="PF06969">
    <property type="entry name" value="HemN_C"/>
    <property type="match status" value="1"/>
</dbReference>
<feature type="binding site" evidence="16">
    <location>
        <position position="68"/>
    </location>
    <ligand>
        <name>[4Fe-4S] cluster</name>
        <dbReference type="ChEBI" id="CHEBI:49883"/>
        <note>4Fe-4S-S-AdoMet</note>
    </ligand>
</feature>
<feature type="binding site" evidence="15">
    <location>
        <position position="150"/>
    </location>
    <ligand>
        <name>S-adenosyl-L-methionine</name>
        <dbReference type="ChEBI" id="CHEBI:59789"/>
        <label>1</label>
    </ligand>
</feature>
<dbReference type="InterPro" id="IPR004558">
    <property type="entry name" value="Coprogen_oxidase_HemN"/>
</dbReference>
<keyword evidence="5 14" id="KW-0004">4Fe-4S</keyword>
<dbReference type="Gene3D" id="3.30.750.200">
    <property type="match status" value="1"/>
</dbReference>
<keyword evidence="10 14" id="KW-0408">Iron</keyword>
<comment type="subcellular location">
    <subcellularLocation>
        <location evidence="1 14">Cytoplasm</location>
    </subcellularLocation>
</comment>
<dbReference type="GO" id="GO:0006782">
    <property type="term" value="P:protoporphyrinogen IX biosynthetic process"/>
    <property type="evidence" value="ECO:0007669"/>
    <property type="project" value="UniProtKB-UniPathway"/>
</dbReference>
<evidence type="ECO:0000313" key="19">
    <source>
        <dbReference type="Proteomes" id="UP000194798"/>
    </source>
</evidence>
<feature type="binding site" evidence="16">
    <location>
        <position position="71"/>
    </location>
    <ligand>
        <name>[4Fe-4S] cluster</name>
        <dbReference type="ChEBI" id="CHEBI:49883"/>
        <note>4Fe-4S-S-AdoMet</note>
    </ligand>
</feature>